<dbReference type="OrthoDB" id="5290748at2"/>
<dbReference type="EMBL" id="NSLI01000001">
    <property type="protein sequence ID" value="PAX09561.1"/>
    <property type="molecule type" value="Genomic_DNA"/>
</dbReference>
<keyword evidence="4" id="KW-0378">Hydrolase</keyword>
<reference evidence="11" key="1">
    <citation type="submission" date="2017-09" db="EMBL/GenBank/DDBJ databases">
        <authorList>
            <person name="Feng G."/>
            <person name="Zhu H."/>
        </authorList>
    </citation>
    <scope>NUCLEOTIDE SEQUENCE [LARGE SCALE GENOMIC DNA]</scope>
    <source>
        <strain evidence="11">1PNM-20</strain>
    </source>
</reference>
<feature type="region of interest" description="Disordered" evidence="8">
    <location>
        <begin position="53"/>
        <end position="74"/>
    </location>
</feature>
<keyword evidence="5" id="KW-0408">Iron</keyword>
<comment type="caution">
    <text evidence="10">The sequence shown here is derived from an EMBL/GenBank/DDBJ whole genome shotgun (WGS) entry which is preliminary data.</text>
</comment>
<dbReference type="PANTHER" id="PTHR33693:SF1">
    <property type="entry name" value="TYPE-4 URACIL-DNA GLYCOSYLASE"/>
    <property type="match status" value="1"/>
</dbReference>
<organism evidence="10 11">
    <name type="scientific">Sphingomonas lenta</name>
    <dbReference type="NCBI Taxonomy" id="1141887"/>
    <lineage>
        <taxon>Bacteria</taxon>
        <taxon>Pseudomonadati</taxon>
        <taxon>Pseudomonadota</taxon>
        <taxon>Alphaproteobacteria</taxon>
        <taxon>Sphingomonadales</taxon>
        <taxon>Sphingomonadaceae</taxon>
        <taxon>Sphingomonas</taxon>
    </lineage>
</organism>
<feature type="domain" description="Uracil-DNA glycosylase-like" evidence="9">
    <location>
        <begin position="100"/>
        <end position="246"/>
    </location>
</feature>
<dbReference type="Pfam" id="PF03167">
    <property type="entry name" value="UDG"/>
    <property type="match status" value="1"/>
</dbReference>
<evidence type="ECO:0000256" key="8">
    <source>
        <dbReference type="SAM" id="MobiDB-lite"/>
    </source>
</evidence>
<evidence type="ECO:0000256" key="7">
    <source>
        <dbReference type="ARBA" id="ARBA00023204"/>
    </source>
</evidence>
<dbReference type="GO" id="GO:0051539">
    <property type="term" value="F:4 iron, 4 sulfur cluster binding"/>
    <property type="evidence" value="ECO:0007669"/>
    <property type="project" value="UniProtKB-KW"/>
</dbReference>
<dbReference type="PANTHER" id="PTHR33693">
    <property type="entry name" value="TYPE-5 URACIL-DNA GLYCOSYLASE"/>
    <property type="match status" value="1"/>
</dbReference>
<keyword evidence="11" id="KW-1185">Reference proteome</keyword>
<sequence length="254" mass="27393">MGQVDVNVNLRSSPHIVSEVAQYDRQVLESALEWWRDAGVDLLVEDTPRDWFAKPAASPPAPTAEPESTDLPPGEWDAFLAWRGGEHAPEARWIGPAVLASGPAPAAVMVLSDVPDREDCAAGKLLSGEAGRLFDRMLAAIGLSRESVHLASVCAKRPTGGRVGRDDQARLGELARHHAGLVAPKRLLLMGDTASRAVLGMSVLEARGRLHPIDHKGGRSEAVASFHPRFLLENPGRKREAWADLQLLIRGTGK</sequence>
<evidence type="ECO:0000259" key="9">
    <source>
        <dbReference type="SMART" id="SM00986"/>
    </source>
</evidence>
<dbReference type="InterPro" id="IPR051536">
    <property type="entry name" value="UDG_Type-4/5"/>
</dbReference>
<dbReference type="GO" id="GO:0046872">
    <property type="term" value="F:metal ion binding"/>
    <property type="evidence" value="ECO:0007669"/>
    <property type="project" value="UniProtKB-KW"/>
</dbReference>
<dbReference type="Gene3D" id="3.40.470.10">
    <property type="entry name" value="Uracil-DNA glycosylase-like domain"/>
    <property type="match status" value="1"/>
</dbReference>
<evidence type="ECO:0000256" key="2">
    <source>
        <dbReference type="ARBA" id="ARBA00022723"/>
    </source>
</evidence>
<name>A0A2A2SKM2_9SPHN</name>
<keyword evidence="2" id="KW-0479">Metal-binding</keyword>
<keyword evidence="3" id="KW-0227">DNA damage</keyword>
<gene>
    <name evidence="10" type="ORF">CKY28_02105</name>
</gene>
<keyword evidence="6" id="KW-0411">Iron-sulfur</keyword>
<dbReference type="GO" id="GO:0097506">
    <property type="term" value="F:deaminated base DNA N-glycosylase activity"/>
    <property type="evidence" value="ECO:0007669"/>
    <property type="project" value="UniProtKB-ARBA"/>
</dbReference>
<evidence type="ECO:0000313" key="10">
    <source>
        <dbReference type="EMBL" id="PAX09561.1"/>
    </source>
</evidence>
<dbReference type="GO" id="GO:0006281">
    <property type="term" value="P:DNA repair"/>
    <property type="evidence" value="ECO:0007669"/>
    <property type="project" value="UniProtKB-KW"/>
</dbReference>
<evidence type="ECO:0000313" key="11">
    <source>
        <dbReference type="Proteomes" id="UP000218151"/>
    </source>
</evidence>
<protein>
    <submittedName>
        <fullName evidence="10">Uracil-DNA glycosylase</fullName>
    </submittedName>
</protein>
<proteinExistence type="predicted"/>
<evidence type="ECO:0000256" key="6">
    <source>
        <dbReference type="ARBA" id="ARBA00023014"/>
    </source>
</evidence>
<evidence type="ECO:0000256" key="1">
    <source>
        <dbReference type="ARBA" id="ARBA00022485"/>
    </source>
</evidence>
<dbReference type="SMART" id="SM00986">
    <property type="entry name" value="UDG"/>
    <property type="match status" value="1"/>
</dbReference>
<evidence type="ECO:0000256" key="5">
    <source>
        <dbReference type="ARBA" id="ARBA00023004"/>
    </source>
</evidence>
<keyword evidence="7" id="KW-0234">DNA repair</keyword>
<dbReference type="SUPFAM" id="SSF52141">
    <property type="entry name" value="Uracil-DNA glycosylase-like"/>
    <property type="match status" value="1"/>
</dbReference>
<accession>A0A2A2SKM2</accession>
<dbReference type="CDD" id="cd10030">
    <property type="entry name" value="UDG-F4_TTUDGA_SPO1dp_like"/>
    <property type="match status" value="1"/>
</dbReference>
<dbReference type="InterPro" id="IPR005122">
    <property type="entry name" value="Uracil-DNA_glycosylase-like"/>
</dbReference>
<keyword evidence="1" id="KW-0004">4Fe-4S</keyword>
<dbReference type="AlphaFoldDB" id="A0A2A2SKM2"/>
<evidence type="ECO:0000256" key="3">
    <source>
        <dbReference type="ARBA" id="ARBA00022763"/>
    </source>
</evidence>
<dbReference type="Proteomes" id="UP000218151">
    <property type="component" value="Unassembled WGS sequence"/>
</dbReference>
<evidence type="ECO:0000256" key="4">
    <source>
        <dbReference type="ARBA" id="ARBA00022801"/>
    </source>
</evidence>
<dbReference type="SMART" id="SM00987">
    <property type="entry name" value="UreE_C"/>
    <property type="match status" value="1"/>
</dbReference>
<dbReference type="InterPro" id="IPR036895">
    <property type="entry name" value="Uracil-DNA_glycosylase-like_sf"/>
</dbReference>